<dbReference type="PANTHER" id="PTHR41294">
    <property type="entry name" value="CADMIUM-INDUCED PROTEIN CADI"/>
    <property type="match status" value="1"/>
</dbReference>
<dbReference type="Gene3D" id="3.10.180.10">
    <property type="entry name" value="2,3-Dihydroxybiphenyl 1,2-Dioxygenase, domain 1"/>
    <property type="match status" value="1"/>
</dbReference>
<dbReference type="NCBIfam" id="NF041414">
    <property type="entry name" value="ArsI_CadI_VOC"/>
    <property type="match status" value="1"/>
</dbReference>
<dbReference type="SUPFAM" id="SSF54593">
    <property type="entry name" value="Glyoxalase/Bleomycin resistance protein/Dihydroxybiphenyl dioxygenase"/>
    <property type="match status" value="1"/>
</dbReference>
<dbReference type="PANTHER" id="PTHR41294:SF1">
    <property type="entry name" value="CADMIUM-INDUCED PROTEIN CADI"/>
    <property type="match status" value="1"/>
</dbReference>
<protein>
    <submittedName>
        <fullName evidence="2">Catechol 2,3-dioxygenase</fullName>
    </submittedName>
</protein>
<dbReference type="InterPro" id="IPR052393">
    <property type="entry name" value="Cadmium-induced_rsp"/>
</dbReference>
<keyword evidence="3" id="KW-1185">Reference proteome</keyword>
<reference evidence="2 3" key="1">
    <citation type="submission" date="2016-10" db="EMBL/GenBank/DDBJ databases">
        <authorList>
            <person name="de Groot N.N."/>
        </authorList>
    </citation>
    <scope>NUCLEOTIDE SEQUENCE [LARGE SCALE GENOMIC DNA]</scope>
    <source>
        <strain evidence="2 3">CCM7597</strain>
    </source>
</reference>
<dbReference type="PROSITE" id="PS51819">
    <property type="entry name" value="VOC"/>
    <property type="match status" value="1"/>
</dbReference>
<dbReference type="AlphaFoldDB" id="A0A1H3WI03"/>
<dbReference type="InterPro" id="IPR049789">
    <property type="entry name" value="ArsI/CadI-like"/>
</dbReference>
<keyword evidence="2" id="KW-0223">Dioxygenase</keyword>
<keyword evidence="2" id="KW-0560">Oxidoreductase</keyword>
<dbReference type="InterPro" id="IPR037523">
    <property type="entry name" value="VOC_core"/>
</dbReference>
<dbReference type="STRING" id="571932.SAMN05421743_101472"/>
<dbReference type="GO" id="GO:0051213">
    <property type="term" value="F:dioxygenase activity"/>
    <property type="evidence" value="ECO:0007669"/>
    <property type="project" value="UniProtKB-KW"/>
</dbReference>
<accession>A0A1H3WI03</accession>
<dbReference type="OrthoDB" id="9789608at2"/>
<dbReference type="GO" id="GO:0046686">
    <property type="term" value="P:response to cadmium ion"/>
    <property type="evidence" value="ECO:0007669"/>
    <property type="project" value="TreeGrafter"/>
</dbReference>
<dbReference type="InterPro" id="IPR004360">
    <property type="entry name" value="Glyas_Fos-R_dOase_dom"/>
</dbReference>
<name>A0A1H3WI03_9BACI</name>
<organism evidence="2 3">
    <name type="scientific">Thalassobacillus cyri</name>
    <dbReference type="NCBI Taxonomy" id="571932"/>
    <lineage>
        <taxon>Bacteria</taxon>
        <taxon>Bacillati</taxon>
        <taxon>Bacillota</taxon>
        <taxon>Bacilli</taxon>
        <taxon>Bacillales</taxon>
        <taxon>Bacillaceae</taxon>
        <taxon>Thalassobacillus</taxon>
    </lineage>
</organism>
<dbReference type="Pfam" id="PF00903">
    <property type="entry name" value="Glyoxalase"/>
    <property type="match status" value="1"/>
</dbReference>
<gene>
    <name evidence="2" type="ORF">SAMN05421743_101472</name>
</gene>
<proteinExistence type="predicted"/>
<sequence length="132" mass="15486">MNVHVGLNVVDLEKSIEFYTKVFGEEPVKVKSDYAKFMPEKLQLNFTLNVKPEVSGNQVGHFGIQVEKQEDIDSQKARLEQLRFFTREETNTTCCYALQDKFWITDPDGNEWEFFYTKQDVVENKEEQSCCQ</sequence>
<dbReference type="InterPro" id="IPR029068">
    <property type="entry name" value="Glyas_Bleomycin-R_OHBP_Dase"/>
</dbReference>
<dbReference type="RefSeq" id="WP_093041884.1">
    <property type="nucleotide sequence ID" value="NZ_FNQR01000001.1"/>
</dbReference>
<evidence type="ECO:0000313" key="3">
    <source>
        <dbReference type="Proteomes" id="UP000198584"/>
    </source>
</evidence>
<evidence type="ECO:0000313" key="2">
    <source>
        <dbReference type="EMBL" id="SDZ86745.1"/>
    </source>
</evidence>
<feature type="domain" description="VOC" evidence="1">
    <location>
        <begin position="1"/>
        <end position="117"/>
    </location>
</feature>
<dbReference type="Proteomes" id="UP000198584">
    <property type="component" value="Unassembled WGS sequence"/>
</dbReference>
<dbReference type="EMBL" id="FNQR01000001">
    <property type="protein sequence ID" value="SDZ86745.1"/>
    <property type="molecule type" value="Genomic_DNA"/>
</dbReference>
<evidence type="ECO:0000259" key="1">
    <source>
        <dbReference type="PROSITE" id="PS51819"/>
    </source>
</evidence>